<feature type="compositionally biased region" description="Polar residues" evidence="1">
    <location>
        <begin position="1"/>
        <end position="19"/>
    </location>
</feature>
<dbReference type="AlphaFoldDB" id="A0AAD9XES8"/>
<name>A0AAD9XES8_9ROSI</name>
<dbReference type="EMBL" id="JANJYI010000002">
    <property type="protein sequence ID" value="KAK2658200.1"/>
    <property type="molecule type" value="Genomic_DNA"/>
</dbReference>
<organism evidence="2 3">
    <name type="scientific">Dipteronia dyeriana</name>
    <dbReference type="NCBI Taxonomy" id="168575"/>
    <lineage>
        <taxon>Eukaryota</taxon>
        <taxon>Viridiplantae</taxon>
        <taxon>Streptophyta</taxon>
        <taxon>Embryophyta</taxon>
        <taxon>Tracheophyta</taxon>
        <taxon>Spermatophyta</taxon>
        <taxon>Magnoliopsida</taxon>
        <taxon>eudicotyledons</taxon>
        <taxon>Gunneridae</taxon>
        <taxon>Pentapetalae</taxon>
        <taxon>rosids</taxon>
        <taxon>malvids</taxon>
        <taxon>Sapindales</taxon>
        <taxon>Sapindaceae</taxon>
        <taxon>Hippocastanoideae</taxon>
        <taxon>Acereae</taxon>
        <taxon>Dipteronia</taxon>
    </lineage>
</organism>
<feature type="region of interest" description="Disordered" evidence="1">
    <location>
        <begin position="1"/>
        <end position="26"/>
    </location>
</feature>
<dbReference type="Proteomes" id="UP001280121">
    <property type="component" value="Unassembled WGS sequence"/>
</dbReference>
<gene>
    <name evidence="2" type="ORF">Ddye_004733</name>
</gene>
<keyword evidence="3" id="KW-1185">Reference proteome</keyword>
<feature type="compositionally biased region" description="Basic and acidic residues" evidence="1">
    <location>
        <begin position="69"/>
        <end position="79"/>
    </location>
</feature>
<accession>A0AAD9XES8</accession>
<feature type="region of interest" description="Disordered" evidence="1">
    <location>
        <begin position="64"/>
        <end position="88"/>
    </location>
</feature>
<proteinExistence type="predicted"/>
<evidence type="ECO:0000256" key="1">
    <source>
        <dbReference type="SAM" id="MobiDB-lite"/>
    </source>
</evidence>
<evidence type="ECO:0000313" key="3">
    <source>
        <dbReference type="Proteomes" id="UP001280121"/>
    </source>
</evidence>
<evidence type="ECO:0000313" key="2">
    <source>
        <dbReference type="EMBL" id="KAK2658200.1"/>
    </source>
</evidence>
<sequence>MLGCTTQGTNGNSSDSSVSGWDGLEKSRSGSIAAITPYASASHTPTSAGLLALATGGSGTSIRYASASRSERDATRDDDGSTATGAAG</sequence>
<comment type="caution">
    <text evidence="2">The sequence shown here is derived from an EMBL/GenBank/DDBJ whole genome shotgun (WGS) entry which is preliminary data.</text>
</comment>
<reference evidence="2" key="1">
    <citation type="journal article" date="2023" name="Plant J.">
        <title>Genome sequences and population genomics provide insights into the demographic history, inbreeding, and mutation load of two 'living fossil' tree species of Dipteronia.</title>
        <authorList>
            <person name="Feng Y."/>
            <person name="Comes H.P."/>
            <person name="Chen J."/>
            <person name="Zhu S."/>
            <person name="Lu R."/>
            <person name="Zhang X."/>
            <person name="Li P."/>
            <person name="Qiu J."/>
            <person name="Olsen K.M."/>
            <person name="Qiu Y."/>
        </authorList>
    </citation>
    <scope>NUCLEOTIDE SEQUENCE</scope>
    <source>
        <strain evidence="2">KIB01</strain>
    </source>
</reference>
<protein>
    <submittedName>
        <fullName evidence="2">Uncharacterized protein</fullName>
    </submittedName>
</protein>